<reference evidence="2" key="1">
    <citation type="journal article" date="2019" name="Syst. Appl. Microbiol.">
        <title>Flavobacterium circumlabens sp. nov. and Flavobacterium cupreum sp. nov., two psychrotrophic species isolated from Antarctic environmental samples.</title>
        <authorList>
            <person name="Kralova S."/>
            <person name="Busse H.-J."/>
            <person name="Svec P."/>
            <person name="Maslanova I."/>
            <person name="Stankova E."/>
            <person name="Bartak M."/>
            <person name="Sedlacek I."/>
        </authorList>
    </citation>
    <scope>NUCLEOTIDE SEQUENCE [LARGE SCALE GENOMIC DNA]</scope>
    <source>
        <strain evidence="2">CCM 8825</strain>
    </source>
</reference>
<dbReference type="AlphaFoldDB" id="A0A434AAH3"/>
<gene>
    <name evidence="1" type="ORF">D0817_05700</name>
</gene>
<dbReference type="EMBL" id="QWDM01000003">
    <property type="protein sequence ID" value="RUT71368.1"/>
    <property type="molecule type" value="Genomic_DNA"/>
</dbReference>
<name>A0A434AAH3_9FLAO</name>
<protein>
    <submittedName>
        <fullName evidence="1">Uncharacterized protein</fullName>
    </submittedName>
</protein>
<organism evidence="1 2">
    <name type="scientific">Flavobacterium cupreum</name>
    <dbReference type="NCBI Taxonomy" id="2133766"/>
    <lineage>
        <taxon>Bacteria</taxon>
        <taxon>Pseudomonadati</taxon>
        <taxon>Bacteroidota</taxon>
        <taxon>Flavobacteriia</taxon>
        <taxon>Flavobacteriales</taxon>
        <taxon>Flavobacteriaceae</taxon>
        <taxon>Flavobacterium</taxon>
    </lineage>
</organism>
<evidence type="ECO:0000313" key="2">
    <source>
        <dbReference type="Proteomes" id="UP000288102"/>
    </source>
</evidence>
<dbReference type="Proteomes" id="UP000288102">
    <property type="component" value="Unassembled WGS sequence"/>
</dbReference>
<comment type="caution">
    <text evidence="1">The sequence shown here is derived from an EMBL/GenBank/DDBJ whole genome shotgun (WGS) entry which is preliminary data.</text>
</comment>
<dbReference type="RefSeq" id="WP_127337427.1">
    <property type="nucleotide sequence ID" value="NZ_QWDM01000003.1"/>
</dbReference>
<evidence type="ECO:0000313" key="1">
    <source>
        <dbReference type="EMBL" id="RUT71368.1"/>
    </source>
</evidence>
<accession>A0A434AAH3</accession>
<sequence length="91" mass="10296">MNSLSFQSQSSVLTLVTLSEVETLFYCKVQVSGFRFQVSGFRFQVSGFRFQVSGFRFQVSGFRFQVSGLSRRGIALRTLRIPINRPCDPCG</sequence>
<keyword evidence="2" id="KW-1185">Reference proteome</keyword>
<proteinExistence type="predicted"/>